<dbReference type="AlphaFoldDB" id="A0A8H7VCI3"/>
<dbReference type="Proteomes" id="UP000650833">
    <property type="component" value="Unassembled WGS sequence"/>
</dbReference>
<gene>
    <name evidence="2" type="ORF">INT46_011745</name>
</gene>
<dbReference type="EMBL" id="JAEPRC010000009">
    <property type="protein sequence ID" value="KAG2215375.1"/>
    <property type="molecule type" value="Genomic_DNA"/>
</dbReference>
<comment type="caution">
    <text evidence="2">The sequence shown here is derived from an EMBL/GenBank/DDBJ whole genome shotgun (WGS) entry which is preliminary data.</text>
</comment>
<keyword evidence="3" id="KW-1185">Reference proteome</keyword>
<protein>
    <submittedName>
        <fullName evidence="2">Uncharacterized protein</fullName>
    </submittedName>
</protein>
<organism evidence="2 3">
    <name type="scientific">Mucor plumbeus</name>
    <dbReference type="NCBI Taxonomy" id="97098"/>
    <lineage>
        <taxon>Eukaryota</taxon>
        <taxon>Fungi</taxon>
        <taxon>Fungi incertae sedis</taxon>
        <taxon>Mucoromycota</taxon>
        <taxon>Mucoromycotina</taxon>
        <taxon>Mucoromycetes</taxon>
        <taxon>Mucorales</taxon>
        <taxon>Mucorineae</taxon>
        <taxon>Mucoraceae</taxon>
        <taxon>Mucor</taxon>
    </lineage>
</organism>
<accession>A0A8H7VCI3</accession>
<proteinExistence type="predicted"/>
<evidence type="ECO:0000313" key="2">
    <source>
        <dbReference type="EMBL" id="KAG2215375.1"/>
    </source>
</evidence>
<evidence type="ECO:0000256" key="1">
    <source>
        <dbReference type="SAM" id="MobiDB-lite"/>
    </source>
</evidence>
<feature type="region of interest" description="Disordered" evidence="1">
    <location>
        <begin position="61"/>
        <end position="85"/>
    </location>
</feature>
<feature type="compositionally biased region" description="Basic and acidic residues" evidence="1">
    <location>
        <begin position="76"/>
        <end position="85"/>
    </location>
</feature>
<sequence>MTSIIIINLVDTPNDLVVVVIETVAADGDSTGDGVTDDGVLDGSIFDGGVAVEAVTVDNDSAASKDGGSVAAGSPTDEKDRCFLK</sequence>
<evidence type="ECO:0000313" key="3">
    <source>
        <dbReference type="Proteomes" id="UP000650833"/>
    </source>
</evidence>
<name>A0A8H7VCI3_9FUNG</name>
<reference evidence="2" key="1">
    <citation type="submission" date="2020-12" db="EMBL/GenBank/DDBJ databases">
        <title>Metabolic potential, ecology and presence of endohyphal bacteria is reflected in genomic diversity of Mucoromycotina.</title>
        <authorList>
            <person name="Muszewska A."/>
            <person name="Okrasinska A."/>
            <person name="Steczkiewicz K."/>
            <person name="Drgas O."/>
            <person name="Orlowska M."/>
            <person name="Perlinska-Lenart U."/>
            <person name="Aleksandrzak-Piekarczyk T."/>
            <person name="Szatraj K."/>
            <person name="Zielenkiewicz U."/>
            <person name="Pilsyk S."/>
            <person name="Malc E."/>
            <person name="Mieczkowski P."/>
            <person name="Kruszewska J.S."/>
            <person name="Biernat P."/>
            <person name="Pawlowska J."/>
        </authorList>
    </citation>
    <scope>NUCLEOTIDE SEQUENCE</scope>
    <source>
        <strain evidence="2">CBS 226.32</strain>
    </source>
</reference>